<proteinExistence type="predicted"/>
<organism evidence="2 3">
    <name type="scientific">Coniella lustricola</name>
    <dbReference type="NCBI Taxonomy" id="2025994"/>
    <lineage>
        <taxon>Eukaryota</taxon>
        <taxon>Fungi</taxon>
        <taxon>Dikarya</taxon>
        <taxon>Ascomycota</taxon>
        <taxon>Pezizomycotina</taxon>
        <taxon>Sordariomycetes</taxon>
        <taxon>Sordariomycetidae</taxon>
        <taxon>Diaporthales</taxon>
        <taxon>Schizoparmaceae</taxon>
        <taxon>Coniella</taxon>
    </lineage>
</organism>
<keyword evidence="3" id="KW-1185">Reference proteome</keyword>
<protein>
    <submittedName>
        <fullName evidence="2">Uncharacterized protein</fullName>
    </submittedName>
</protein>
<evidence type="ECO:0000313" key="2">
    <source>
        <dbReference type="EMBL" id="PSR88776.1"/>
    </source>
</evidence>
<feature type="region of interest" description="Disordered" evidence="1">
    <location>
        <begin position="157"/>
        <end position="193"/>
    </location>
</feature>
<dbReference type="InParanoid" id="A0A2T3AAJ7"/>
<accession>A0A2T3AAJ7</accession>
<dbReference type="EMBL" id="KZ678424">
    <property type="protein sequence ID" value="PSR88776.1"/>
    <property type="molecule type" value="Genomic_DNA"/>
</dbReference>
<evidence type="ECO:0000313" key="3">
    <source>
        <dbReference type="Proteomes" id="UP000241462"/>
    </source>
</evidence>
<dbReference type="Proteomes" id="UP000241462">
    <property type="component" value="Unassembled WGS sequence"/>
</dbReference>
<dbReference type="AlphaFoldDB" id="A0A2T3AAJ7"/>
<name>A0A2T3AAJ7_9PEZI</name>
<evidence type="ECO:0000256" key="1">
    <source>
        <dbReference type="SAM" id="MobiDB-lite"/>
    </source>
</evidence>
<reference evidence="2 3" key="1">
    <citation type="journal article" date="2018" name="Mycol. Prog.">
        <title>Coniella lustricola, a new species from submerged detritus.</title>
        <authorList>
            <person name="Raudabaugh D.B."/>
            <person name="Iturriaga T."/>
            <person name="Carver A."/>
            <person name="Mondo S."/>
            <person name="Pangilinan J."/>
            <person name="Lipzen A."/>
            <person name="He G."/>
            <person name="Amirebrahimi M."/>
            <person name="Grigoriev I.V."/>
            <person name="Miller A.N."/>
        </authorList>
    </citation>
    <scope>NUCLEOTIDE SEQUENCE [LARGE SCALE GENOMIC DNA]</scope>
    <source>
        <strain evidence="2 3">B22-T-1</strain>
    </source>
</reference>
<sequence length="216" mass="24912">MDATSHPHSHNWWQEGRFNQAIEHAAILVDKRIPQLEHKIEAYNQARAETSTDGSLPRGLAPITDQIRSTIRRISISLSLIVRELDKEPGAWQQWQRLPGLANVHTALTEINWSWMGNDKNLQDHFEQTMSHFWQRTSASQHPYPRGLPCKRRRSLPEFETHQSPASKKWRHDGPDSGQDYDQGRQGTSKKKKKVVMTFTVSFELGIVDGEQDSNR</sequence>
<gene>
    <name evidence="2" type="ORF">BD289DRAFT_481917</name>
</gene>